<comment type="cofactor">
    <cofactor evidence="4">
        <name>Mg(2+)</name>
        <dbReference type="ChEBI" id="CHEBI:18420"/>
    </cofactor>
    <text evidence="4">Divalent metal ions. Mg(2+) is the most effective.</text>
</comment>
<evidence type="ECO:0000313" key="5">
    <source>
        <dbReference type="EMBL" id="OMF53583.1"/>
    </source>
</evidence>
<keyword evidence="6" id="KW-1185">Reference proteome</keyword>
<dbReference type="GO" id="GO:0046872">
    <property type="term" value="F:metal ion binding"/>
    <property type="evidence" value="ECO:0007669"/>
    <property type="project" value="UniProtKB-KW"/>
</dbReference>
<comment type="function">
    <text evidence="1">Catalyzes the dephosphorylation of 2-6 carbon acid sugars in vitro.</text>
</comment>
<dbReference type="EC" id="3.1.3.-" evidence="1"/>
<dbReference type="GO" id="GO:0016791">
    <property type="term" value="F:phosphatase activity"/>
    <property type="evidence" value="ECO:0007669"/>
    <property type="project" value="TreeGrafter"/>
</dbReference>
<keyword evidence="1 4" id="KW-0479">Metal-binding</keyword>
<dbReference type="Proteomes" id="UP000187172">
    <property type="component" value="Unassembled WGS sequence"/>
</dbReference>
<evidence type="ECO:0000256" key="1">
    <source>
        <dbReference type="PIRNR" id="PIRNR000915"/>
    </source>
</evidence>
<dbReference type="PANTHER" id="PTHR19288">
    <property type="entry name" value="4-NITROPHENYLPHOSPHATASE-RELATED"/>
    <property type="match status" value="1"/>
</dbReference>
<comment type="caution">
    <text evidence="5">The sequence shown here is derived from an EMBL/GenBank/DDBJ whole genome shotgun (WGS) entry which is preliminary data.</text>
</comment>
<organism evidence="5 6">
    <name type="scientific">Paenibacillus rhizosphaerae</name>
    <dbReference type="NCBI Taxonomy" id="297318"/>
    <lineage>
        <taxon>Bacteria</taxon>
        <taxon>Bacillati</taxon>
        <taxon>Bacillota</taxon>
        <taxon>Bacilli</taxon>
        <taxon>Bacillales</taxon>
        <taxon>Paenibacillaceae</taxon>
        <taxon>Paenibacillus</taxon>
    </lineage>
</organism>
<dbReference type="GO" id="GO:0005737">
    <property type="term" value="C:cytoplasm"/>
    <property type="evidence" value="ECO:0007669"/>
    <property type="project" value="TreeGrafter"/>
</dbReference>
<dbReference type="InterPro" id="IPR023214">
    <property type="entry name" value="HAD_sf"/>
</dbReference>
<dbReference type="InterPro" id="IPR006357">
    <property type="entry name" value="HAD-SF_hydro_IIA"/>
</dbReference>
<evidence type="ECO:0000256" key="3">
    <source>
        <dbReference type="PIRSR" id="PIRSR000915-2"/>
    </source>
</evidence>
<keyword evidence="1 4" id="KW-0460">Magnesium</keyword>
<reference evidence="5 6" key="1">
    <citation type="submission" date="2016-11" db="EMBL/GenBank/DDBJ databases">
        <title>Paenibacillus species isolates.</title>
        <authorList>
            <person name="Beno S.M."/>
        </authorList>
    </citation>
    <scope>NUCLEOTIDE SEQUENCE [LARGE SCALE GENOMIC DNA]</scope>
    <source>
        <strain evidence="5 6">FSL R5-0378</strain>
    </source>
</reference>
<gene>
    <name evidence="5" type="ORF">BK138_17250</name>
</gene>
<proteinExistence type="inferred from homology"/>
<evidence type="ECO:0000256" key="4">
    <source>
        <dbReference type="PIRSR" id="PIRSR000915-3"/>
    </source>
</evidence>
<dbReference type="SUPFAM" id="SSF56784">
    <property type="entry name" value="HAD-like"/>
    <property type="match status" value="1"/>
</dbReference>
<dbReference type="Gene3D" id="3.40.50.1000">
    <property type="entry name" value="HAD superfamily/HAD-like"/>
    <property type="match status" value="2"/>
</dbReference>
<dbReference type="InterPro" id="IPR036412">
    <property type="entry name" value="HAD-like_sf"/>
</dbReference>
<feature type="binding site" evidence="4">
    <location>
        <position position="211"/>
    </location>
    <ligand>
        <name>Mg(2+)</name>
        <dbReference type="ChEBI" id="CHEBI:18420"/>
    </ligand>
</feature>
<dbReference type="AlphaFoldDB" id="A0A1R1ENZ5"/>
<feature type="active site" description="Nucleophile" evidence="2">
    <location>
        <position position="12"/>
    </location>
</feature>
<dbReference type="Pfam" id="PF13344">
    <property type="entry name" value="Hydrolase_6"/>
    <property type="match status" value="1"/>
</dbReference>
<dbReference type="PIRSF" id="PIRSF000915">
    <property type="entry name" value="PGP-type_phosphatase"/>
    <property type="match status" value="1"/>
</dbReference>
<sequence length="268" mass="28528">MSLETVDGFIIDLDGTVYRGAQAIPGAKESIALLRSQGKRMVFLSNRGNISRAMCHQKLLSMGIDVPAEEILLTSTVTARYLQQHHPGSQAWVLGPDGLRDELVLAGIGLAEKPENAEWLVITLHEELTYAELNQAFRAVRNGARIIATNDDKSFPGDDGECIDVGGMIAAIVATAGQEVEVVIGKPSALMAEAALQVLGLPPQQCLVIGDSLGSDIQLGRRAGIRTALVLSGSATRLDAETAAEGPDMVWESLAELQHLLKGKEGIK</sequence>
<accession>A0A1R1ENZ5</accession>
<feature type="binding site" evidence="4">
    <location>
        <position position="12"/>
    </location>
    <ligand>
        <name>Mg(2+)</name>
        <dbReference type="ChEBI" id="CHEBI:18420"/>
    </ligand>
</feature>
<evidence type="ECO:0000256" key="2">
    <source>
        <dbReference type="PIRSR" id="PIRSR000915-1"/>
    </source>
</evidence>
<dbReference type="STRING" id="297318.BK138_17250"/>
<feature type="binding site" evidence="3">
    <location>
        <position position="186"/>
    </location>
    <ligand>
        <name>substrate</name>
    </ligand>
</feature>
<dbReference type="NCBIfam" id="TIGR01460">
    <property type="entry name" value="HAD-SF-IIA"/>
    <property type="match status" value="1"/>
</dbReference>
<dbReference type="Pfam" id="PF13242">
    <property type="entry name" value="Hydrolase_like"/>
    <property type="match status" value="1"/>
</dbReference>
<dbReference type="EMBL" id="MRTP01000004">
    <property type="protein sequence ID" value="OMF53583.1"/>
    <property type="molecule type" value="Genomic_DNA"/>
</dbReference>
<feature type="active site" description="Proton donor" evidence="2">
    <location>
        <position position="14"/>
    </location>
</feature>
<dbReference type="PANTHER" id="PTHR19288:SF46">
    <property type="entry name" value="HALOACID DEHALOGENASE-LIKE HYDROLASE DOMAIN-CONTAINING PROTEIN 2"/>
    <property type="match status" value="1"/>
</dbReference>
<name>A0A1R1ENZ5_9BACL</name>
<protein>
    <recommendedName>
        <fullName evidence="1">Acid sugar phosphatase</fullName>
        <ecNumber evidence="1">3.1.3.-</ecNumber>
    </recommendedName>
</protein>
<feature type="binding site" evidence="4">
    <location>
        <position position="14"/>
    </location>
    <ligand>
        <name>Mg(2+)</name>
        <dbReference type="ChEBI" id="CHEBI:18420"/>
    </ligand>
</feature>
<comment type="similarity">
    <text evidence="1">Belongs to the HAD-like hydrolase superfamily. NagD family.</text>
</comment>
<evidence type="ECO:0000313" key="6">
    <source>
        <dbReference type="Proteomes" id="UP000187172"/>
    </source>
</evidence>
<dbReference type="RefSeq" id="WP_076171059.1">
    <property type="nucleotide sequence ID" value="NZ_MRTP01000004.1"/>
</dbReference>